<comment type="caution">
    <text evidence="6">The sequence shown here is derived from an EMBL/GenBank/DDBJ whole genome shotgun (WGS) entry which is preliminary data.</text>
</comment>
<feature type="domain" description="SH3" evidence="5">
    <location>
        <begin position="2390"/>
        <end position="2449"/>
    </location>
</feature>
<name>A0AAV4BXG3_9GAST</name>
<gene>
    <name evidence="6" type="ORF">PoB_005000400</name>
</gene>
<dbReference type="EMBL" id="BLXT01005511">
    <property type="protein sequence ID" value="GFO23499.1"/>
    <property type="molecule type" value="Genomic_DNA"/>
</dbReference>
<feature type="compositionally biased region" description="Low complexity" evidence="4">
    <location>
        <begin position="1355"/>
        <end position="1369"/>
    </location>
</feature>
<feature type="compositionally biased region" description="Basic and acidic residues" evidence="4">
    <location>
        <begin position="1815"/>
        <end position="1833"/>
    </location>
</feature>
<dbReference type="InterPro" id="IPR001452">
    <property type="entry name" value="SH3_domain"/>
</dbReference>
<evidence type="ECO:0000259" key="5">
    <source>
        <dbReference type="PROSITE" id="PS50002"/>
    </source>
</evidence>
<feature type="compositionally biased region" description="Polar residues" evidence="4">
    <location>
        <begin position="614"/>
        <end position="624"/>
    </location>
</feature>
<evidence type="ECO:0000313" key="6">
    <source>
        <dbReference type="EMBL" id="GFO23499.1"/>
    </source>
</evidence>
<feature type="compositionally biased region" description="Polar residues" evidence="4">
    <location>
        <begin position="1937"/>
        <end position="1949"/>
    </location>
</feature>
<dbReference type="SMART" id="SM00326">
    <property type="entry name" value="SH3"/>
    <property type="match status" value="3"/>
</dbReference>
<feature type="compositionally biased region" description="Basic and acidic residues" evidence="4">
    <location>
        <begin position="814"/>
        <end position="823"/>
    </location>
</feature>
<feature type="compositionally biased region" description="Basic and acidic residues" evidence="4">
    <location>
        <begin position="1659"/>
        <end position="1685"/>
    </location>
</feature>
<feature type="compositionally biased region" description="Pro residues" evidence="4">
    <location>
        <begin position="2547"/>
        <end position="2557"/>
    </location>
</feature>
<dbReference type="InterPro" id="IPR050384">
    <property type="entry name" value="Endophilin_SH3RF"/>
</dbReference>
<dbReference type="Pfam" id="PF00018">
    <property type="entry name" value="SH3_1"/>
    <property type="match status" value="1"/>
</dbReference>
<keyword evidence="1 3" id="KW-0728">SH3 domain</keyword>
<feature type="region of interest" description="Disordered" evidence="4">
    <location>
        <begin position="1539"/>
        <end position="1563"/>
    </location>
</feature>
<feature type="domain" description="SH3" evidence="5">
    <location>
        <begin position="2459"/>
        <end position="2518"/>
    </location>
</feature>
<feature type="region of interest" description="Disordered" evidence="4">
    <location>
        <begin position="714"/>
        <end position="864"/>
    </location>
</feature>
<feature type="compositionally biased region" description="Polar residues" evidence="4">
    <location>
        <begin position="2077"/>
        <end position="2086"/>
    </location>
</feature>
<feature type="region of interest" description="Disordered" evidence="4">
    <location>
        <begin position="917"/>
        <end position="979"/>
    </location>
</feature>
<feature type="compositionally biased region" description="Polar residues" evidence="4">
    <location>
        <begin position="1299"/>
        <end position="1313"/>
    </location>
</feature>
<feature type="compositionally biased region" description="Low complexity" evidence="4">
    <location>
        <begin position="2558"/>
        <end position="2567"/>
    </location>
</feature>
<feature type="compositionally biased region" description="Basic and acidic residues" evidence="4">
    <location>
        <begin position="1234"/>
        <end position="1247"/>
    </location>
</feature>
<proteinExistence type="predicted"/>
<keyword evidence="2" id="KW-0677">Repeat</keyword>
<feature type="compositionally biased region" description="Polar residues" evidence="4">
    <location>
        <begin position="499"/>
        <end position="509"/>
    </location>
</feature>
<dbReference type="PANTHER" id="PTHR14167:SF116">
    <property type="entry name" value="CAP, ISOFORM AC"/>
    <property type="match status" value="1"/>
</dbReference>
<keyword evidence="7" id="KW-1185">Reference proteome</keyword>
<accession>A0AAV4BXG3</accession>
<dbReference type="PRINTS" id="PR00499">
    <property type="entry name" value="P67PHOX"/>
</dbReference>
<feature type="compositionally biased region" description="Polar residues" evidence="4">
    <location>
        <begin position="1403"/>
        <end position="1413"/>
    </location>
</feature>
<feature type="region of interest" description="Disordered" evidence="4">
    <location>
        <begin position="605"/>
        <end position="624"/>
    </location>
</feature>
<feature type="region of interest" description="Disordered" evidence="4">
    <location>
        <begin position="1227"/>
        <end position="1438"/>
    </location>
</feature>
<dbReference type="SUPFAM" id="SSF50044">
    <property type="entry name" value="SH3-domain"/>
    <property type="match status" value="3"/>
</dbReference>
<feature type="region of interest" description="Disordered" evidence="4">
    <location>
        <begin position="1649"/>
        <end position="1694"/>
    </location>
</feature>
<feature type="compositionally biased region" description="Basic and acidic residues" evidence="4">
    <location>
        <begin position="1472"/>
        <end position="1489"/>
    </location>
</feature>
<feature type="region of interest" description="Disordered" evidence="4">
    <location>
        <begin position="2049"/>
        <end position="2086"/>
    </location>
</feature>
<feature type="region of interest" description="Disordered" evidence="4">
    <location>
        <begin position="1723"/>
        <end position="1792"/>
    </location>
</feature>
<feature type="compositionally biased region" description="Basic and acidic residues" evidence="4">
    <location>
        <begin position="510"/>
        <end position="526"/>
    </location>
</feature>
<feature type="region of interest" description="Disordered" evidence="4">
    <location>
        <begin position="1856"/>
        <end position="1875"/>
    </location>
</feature>
<feature type="region of interest" description="Disordered" evidence="4">
    <location>
        <begin position="2004"/>
        <end position="2023"/>
    </location>
</feature>
<feature type="compositionally biased region" description="Polar residues" evidence="4">
    <location>
        <begin position="2593"/>
        <end position="2621"/>
    </location>
</feature>
<evidence type="ECO:0000313" key="7">
    <source>
        <dbReference type="Proteomes" id="UP000735302"/>
    </source>
</evidence>
<feature type="region of interest" description="Disordered" evidence="4">
    <location>
        <begin position="1810"/>
        <end position="1851"/>
    </location>
</feature>
<feature type="compositionally biased region" description="Basic and acidic residues" evidence="4">
    <location>
        <begin position="721"/>
        <end position="732"/>
    </location>
</feature>
<dbReference type="CDD" id="cd11782">
    <property type="entry name" value="SH3_Sorbs_2"/>
    <property type="match status" value="1"/>
</dbReference>
<feature type="compositionally biased region" description="Basic and acidic residues" evidence="4">
    <location>
        <begin position="834"/>
        <end position="843"/>
    </location>
</feature>
<feature type="region of interest" description="Disordered" evidence="4">
    <location>
        <begin position="2523"/>
        <end position="2628"/>
    </location>
</feature>
<feature type="region of interest" description="Disordered" evidence="4">
    <location>
        <begin position="2332"/>
        <end position="2386"/>
    </location>
</feature>
<feature type="compositionally biased region" description="Basic and acidic residues" evidence="4">
    <location>
        <begin position="1289"/>
        <end position="1298"/>
    </location>
</feature>
<feature type="region of interest" description="Disordered" evidence="4">
    <location>
        <begin position="2200"/>
        <end position="2242"/>
    </location>
</feature>
<dbReference type="Gene3D" id="2.30.30.40">
    <property type="entry name" value="SH3 Domains"/>
    <property type="match status" value="3"/>
</dbReference>
<feature type="compositionally biased region" description="Low complexity" evidence="4">
    <location>
        <begin position="2575"/>
        <end position="2592"/>
    </location>
</feature>
<dbReference type="CDD" id="cd11780">
    <property type="entry name" value="SH3_Sorbs_3"/>
    <property type="match status" value="1"/>
</dbReference>
<feature type="compositionally biased region" description="Basic and acidic residues" evidence="4">
    <location>
        <begin position="739"/>
        <end position="755"/>
    </location>
</feature>
<feature type="compositionally biased region" description="Polar residues" evidence="4">
    <location>
        <begin position="1835"/>
        <end position="1851"/>
    </location>
</feature>
<organism evidence="6 7">
    <name type="scientific">Plakobranchus ocellatus</name>
    <dbReference type="NCBI Taxonomy" id="259542"/>
    <lineage>
        <taxon>Eukaryota</taxon>
        <taxon>Metazoa</taxon>
        <taxon>Spiralia</taxon>
        <taxon>Lophotrochozoa</taxon>
        <taxon>Mollusca</taxon>
        <taxon>Gastropoda</taxon>
        <taxon>Heterobranchia</taxon>
        <taxon>Euthyneura</taxon>
        <taxon>Panpulmonata</taxon>
        <taxon>Sacoglossa</taxon>
        <taxon>Placobranchoidea</taxon>
        <taxon>Plakobranchidae</taxon>
        <taxon>Plakobranchus</taxon>
    </lineage>
</organism>
<dbReference type="PANTHER" id="PTHR14167">
    <property type="entry name" value="SH3 DOMAIN-CONTAINING"/>
    <property type="match status" value="1"/>
</dbReference>
<feature type="compositionally biased region" description="Low complexity" evidence="4">
    <location>
        <begin position="472"/>
        <end position="483"/>
    </location>
</feature>
<feature type="region of interest" description="Disordered" evidence="4">
    <location>
        <begin position="1452"/>
        <end position="1489"/>
    </location>
</feature>
<feature type="compositionally biased region" description="Basic and acidic residues" evidence="4">
    <location>
        <begin position="1322"/>
        <end position="1353"/>
    </location>
</feature>
<feature type="compositionally biased region" description="Polar residues" evidence="4">
    <location>
        <begin position="1768"/>
        <end position="1780"/>
    </location>
</feature>
<sequence>MAASQTTTLLTCEAQSPQCNSYTDSANTQNLSAGVTVCSLDEPGPDRCQAKEPESDITDCLRQPAPVNFEEGDFSPTFSFHEQDLGLQIRKELGLDKEDNTCPVSEPQYQDLEPQVFAIDECGEQHFIDSDDQGLVSESNRSPDFLTACKAGQKDFFNNDDFVGLSCQGDYLRTGSHLHLLAKDCTHHRSTTSLASDRSSRLDPHTYQSYAAGILYSSRRSDKFLKLQNNFALLERISELHEQSRSCAQKGKIKTCAIFQDKNYEQWENECVEFPKNSDSGAQALGEIDALYSELNKAQRNKEFFYTTNSISASMEVDSNRWTPLKEKGLQKSAGVSERASWYQQALSLSSTSPSPATQPSLVGGGMQRGKSFGDLYNIYDGTSVHLSKSTTLPSKDKTEHSVGCIKPLDRSLPVQQSYIEIMDKASRNRKLRPIYGTHIGSRENSYERYVKTNVRQLKQAFDQEQPPLKASSSSPDISRSRSLPASQPTRHNADDTPPNVSTSLSFDTSSEHVSQDDTTSEHHISDPELFVASSLETLPSYSDIARQIPNEDSQSFRISEAPDANTFVSVSSHEIKTTESDSGNDTGEGGSFVLESTSFTAAHVTPRTDYTRPYQSDSNSTDTTAVEVGNVFEISVQDVPGQKTYEEEPGVLHVRSVSAPHESKELTVAPEMAPLYRTNSSRDTFFGSDLAEPTNSSEVDEYEIVVGASQSRIRVNTAEHSPKQLKPDDKVTMGSESDPLRFYRDERDRTEPGDLSRFLSRTHSKDIYTKHVESAPSRKPSYNEPPQGMSDSAHQKNRSKRSSVDSYGDDTGEAEKYKELDKVTTSASSRSRLLSDHSDIRSGESSPAKHARSLPHQESSVSQYEDLLAKARKERMARKGYLHSYVNDPASSDIQLYTAITDTDLRFKNAYPSEFKSRQVTSTEPYHSIGQPEASHELQVNRSRRLDNSDMEDPFSPSPSQKTRGISHYPKANKEEKSQDVFFRKADSNFSGPFIKDDERQSLTYATDSARFVETWMNRVNDLSPAGTGHYSDHDAHPISRREHTLQESNGNLKSEIMNQGEPIFDKSRAKVDAPQSVLRERKHTYLEEDSTVNKFPCQKAAYLQKEEKENKDKHIACVKQPLQDSQFDNSAFTGNMPDVVQIDIKDSNPKPVMNPIKRGHEEGPTVYHADMLHVTTKPSENVAACRLKHEAPFKVVDLRSFAKNNEFSMSVFPRMNVPESLISSEFPKQSQRHPDQSHFKEEPTENMKLQQAPIPRPFPRKHMPQDYTSDNRDASDPRSAGVPSKIALRDLQDARFSRSSPSARYQQNNRFRSNKTEAVGSRDSDRDRVQHRTEDLNKFPERPHAPFHDPEESSPSPTNSSDGSTGTFIVNQGEDDSQWPHTRDEGGIGDITSVNMDHYYTSPTIQPTDQTFGFPGHGVIKSQSQNSFPNMPHERNYNSLRSTDFKSLPRNFSVSRDTRQRSGEKPSVMHLRDMFERRDQDTPRRDTNLIRTKSVPDLDKNSSSSLAVRARALPRVAKLNDNPNNNQYFTKEKENVGPTKRDFMSPAIPKPFKKNESVDSMSSRNLGLESLDSTRRPQSAVSANVEFGPSHSRYDPYIPPHDIYREVEGAKLGRKLDVPRKKFHSPSTAGKMTMEYFDLIGSEWQQGGRTRTARGSAPDERAISDRGDLDRGAPECRNPEQHHTLSFGNSETDDMKLIEQGRMMNSVGSNLLAQRNGYNSVSEMDSQTVTSSNPSSNRLASDSLDKRQPPPLYPRSRFLSVSSSSKPGTEDTSSSHAVQPSAIRPGPHSQNVFEDFHRFSVGDANTELQGDNKLLHSRDTNAPEQLSERHATTSRYASSNTTEPWQHTSITVPEADHLRMRDPATPVQAQEKIPGKANLVSAWIHDQESLEDNPPAIPPPPSSHSISSFAASARLSASTPSLHTALDAEVEAQTTQPGYGTSGQATKSGDHQPERWPIPKGRPLTQNTGSSKAIPKGGLPRSARPATDSVNTQVLKQAQSLYQQQNQGRTTPPPPPVRKSYSTWNVRTAGLNDGGYQARTLSTTSSFAYDADRTRGNRELGTQPPQPFPNRHGGSRQNRQQAGLQHSKAAMYRSSPALAEGGRDMQAIDTWSTAHQKHSPGLMGGYEQLYGTSTGNEGQPRVMVNKPIYDDRGYRVPEKFLEVYGENLTRPPLPPQSVYPNQNPQQQNVFLDGPIPYRPLAPPAPPQRGASSGASRSVMESWRDRSGPVSAAERLGVNPASGPVTPARPFYPKGTYDGLVSHHLLHLFFRCELAPSCTIAALSTFHQISYSLRLEELYEEERRKRILLDAEKNAARKHHDFFTPAQKSLISPNRFDEMPDQHQQPQQMRSPPPSSSQNQMYRSPLPSTQTSTLTTTLSVPPERRRGFQIQGKAKATFSFTAQNPRELSFRKGDTLYLLRQVDKNWFEGEHHGRAGIFPVNYVEVLTSIEAARSAAMDAEGQAKAKYNFTGQSTVELSLKKGELVTLLRHVDENWCEGRIHGRQGIFPTSYVEILREPSTPLITPAPSVITTPMTGTPEMLSPVSMEPPTPPPQPSPSAFSSQPSSLAYNPYRQPQQQQQQQLHSALSPQASTGLSNSYPYNNGISTSSSSRFPYNSQPSPHDLQSVRSPELRIYSHKGPISPVVGSTAGQGFDRHVRSSPSPAAPMPQPNLAIVTSATAIGPGRQFKQDHKVADDDLALQRYRAMYAYRPQSEDELELREGDEVFVMECCDDGWYVGTSARSGQFGTFPGNYVQKL</sequence>
<feature type="compositionally biased region" description="Polar residues" evidence="4">
    <location>
        <begin position="1723"/>
        <end position="1742"/>
    </location>
</feature>
<feature type="region of interest" description="Disordered" evidence="4">
    <location>
        <begin position="1937"/>
        <end position="1992"/>
    </location>
</feature>
<dbReference type="CDD" id="cd11781">
    <property type="entry name" value="SH3_Sorbs_1"/>
    <property type="match status" value="1"/>
</dbReference>
<dbReference type="InterPro" id="IPR036028">
    <property type="entry name" value="SH3-like_dom_sf"/>
</dbReference>
<feature type="compositionally biased region" description="Low complexity" evidence="4">
    <location>
        <begin position="2343"/>
        <end position="2382"/>
    </location>
</feature>
<feature type="compositionally biased region" description="Basic and acidic residues" evidence="4">
    <location>
        <begin position="764"/>
        <end position="774"/>
    </location>
</feature>
<dbReference type="FunFam" id="2.30.30.40:FF:000001">
    <property type="entry name" value="Sorbin and SH3 domain-containing protein 1 isoform 2"/>
    <property type="match status" value="1"/>
</dbReference>
<evidence type="ECO:0000256" key="2">
    <source>
        <dbReference type="ARBA" id="ARBA00022737"/>
    </source>
</evidence>
<protein>
    <submittedName>
        <fullName evidence="6">Sorbin and sh3 domain-containing protein 1</fullName>
    </submittedName>
</protein>
<evidence type="ECO:0000256" key="3">
    <source>
        <dbReference type="PROSITE-ProRule" id="PRU00192"/>
    </source>
</evidence>
<evidence type="ECO:0000256" key="1">
    <source>
        <dbReference type="ARBA" id="ARBA00022443"/>
    </source>
</evidence>
<dbReference type="PROSITE" id="PS50002">
    <property type="entry name" value="SH3"/>
    <property type="match status" value="3"/>
</dbReference>
<evidence type="ECO:0000256" key="4">
    <source>
        <dbReference type="SAM" id="MobiDB-lite"/>
    </source>
</evidence>
<dbReference type="Proteomes" id="UP000735302">
    <property type="component" value="Unassembled WGS sequence"/>
</dbReference>
<dbReference type="Pfam" id="PF14604">
    <property type="entry name" value="SH3_9"/>
    <property type="match status" value="2"/>
</dbReference>
<reference evidence="6 7" key="1">
    <citation type="journal article" date="2021" name="Elife">
        <title>Chloroplast acquisition without the gene transfer in kleptoplastic sea slugs, Plakobranchus ocellatus.</title>
        <authorList>
            <person name="Maeda T."/>
            <person name="Takahashi S."/>
            <person name="Yoshida T."/>
            <person name="Shimamura S."/>
            <person name="Takaki Y."/>
            <person name="Nagai Y."/>
            <person name="Toyoda A."/>
            <person name="Suzuki Y."/>
            <person name="Arimoto A."/>
            <person name="Ishii H."/>
            <person name="Satoh N."/>
            <person name="Nishiyama T."/>
            <person name="Hasebe M."/>
            <person name="Maruyama T."/>
            <person name="Minagawa J."/>
            <person name="Obokata J."/>
            <person name="Shigenobu S."/>
        </authorList>
    </citation>
    <scope>NUCLEOTIDE SEQUENCE [LARGE SCALE GENOMIC DNA]</scope>
</reference>
<feature type="domain" description="SH3" evidence="5">
    <location>
        <begin position="2699"/>
        <end position="2758"/>
    </location>
</feature>
<feature type="region of interest" description="Disordered" evidence="4">
    <location>
        <begin position="460"/>
        <end position="526"/>
    </location>
</feature>